<dbReference type="EMBL" id="DUZY01000001">
    <property type="protein sequence ID" value="DAD21899.1"/>
    <property type="molecule type" value="Genomic_DNA"/>
</dbReference>
<gene>
    <name evidence="1" type="ORF">HUJ06_023362</name>
</gene>
<accession>A0A822XS40</accession>
<organism evidence="1 2">
    <name type="scientific">Nelumbo nucifera</name>
    <name type="common">Sacred lotus</name>
    <dbReference type="NCBI Taxonomy" id="4432"/>
    <lineage>
        <taxon>Eukaryota</taxon>
        <taxon>Viridiplantae</taxon>
        <taxon>Streptophyta</taxon>
        <taxon>Embryophyta</taxon>
        <taxon>Tracheophyta</taxon>
        <taxon>Spermatophyta</taxon>
        <taxon>Magnoliopsida</taxon>
        <taxon>Proteales</taxon>
        <taxon>Nelumbonaceae</taxon>
        <taxon>Nelumbo</taxon>
    </lineage>
</organism>
<evidence type="ECO:0000313" key="2">
    <source>
        <dbReference type="Proteomes" id="UP000607653"/>
    </source>
</evidence>
<dbReference type="Proteomes" id="UP000607653">
    <property type="component" value="Unassembled WGS sequence"/>
</dbReference>
<comment type="caution">
    <text evidence="1">The sequence shown here is derived from an EMBL/GenBank/DDBJ whole genome shotgun (WGS) entry which is preliminary data.</text>
</comment>
<name>A0A822XS40_NELNU</name>
<dbReference type="AlphaFoldDB" id="A0A822XS40"/>
<keyword evidence="2" id="KW-1185">Reference proteome</keyword>
<sequence>MKEYLLHKTEVQDANKQSAMSQEACSAGNLRLTSICPNNLKFQVIFFAF</sequence>
<evidence type="ECO:0000313" key="1">
    <source>
        <dbReference type="EMBL" id="DAD21899.1"/>
    </source>
</evidence>
<reference evidence="1 2" key="1">
    <citation type="journal article" date="2020" name="Mol. Biol. Evol.">
        <title>Distinct Expression and Methylation Patterns for Genes with Different Fates following a Single Whole-Genome Duplication in Flowering Plants.</title>
        <authorList>
            <person name="Shi T."/>
            <person name="Rahmani R.S."/>
            <person name="Gugger P.F."/>
            <person name="Wang M."/>
            <person name="Li H."/>
            <person name="Zhang Y."/>
            <person name="Li Z."/>
            <person name="Wang Q."/>
            <person name="Van de Peer Y."/>
            <person name="Marchal K."/>
            <person name="Chen J."/>
        </authorList>
    </citation>
    <scope>NUCLEOTIDE SEQUENCE [LARGE SCALE GENOMIC DNA]</scope>
    <source>
        <tissue evidence="1">Leaf</tissue>
    </source>
</reference>
<protein>
    <submittedName>
        <fullName evidence="1">Uncharacterized protein</fullName>
    </submittedName>
</protein>
<proteinExistence type="predicted"/>